<dbReference type="InterPro" id="IPR050490">
    <property type="entry name" value="Bact_solute-bd_prot1"/>
</dbReference>
<dbReference type="CDD" id="cd13585">
    <property type="entry name" value="PBP2_TMBP_like"/>
    <property type="match status" value="1"/>
</dbReference>
<dbReference type="PATRIC" id="fig|162209.4.peg.5214"/>
<dbReference type="PANTHER" id="PTHR43649:SF12">
    <property type="entry name" value="DIACETYLCHITOBIOSE BINDING PROTEIN DASA"/>
    <property type="match status" value="1"/>
</dbReference>
<dbReference type="EMBL" id="CP013652">
    <property type="protein sequence ID" value="ALS25198.1"/>
    <property type="molecule type" value="Genomic_DNA"/>
</dbReference>
<organism evidence="2 3">
    <name type="scientific">Paenibacillus naphthalenovorans</name>
    <dbReference type="NCBI Taxonomy" id="162209"/>
    <lineage>
        <taxon>Bacteria</taxon>
        <taxon>Bacillati</taxon>
        <taxon>Bacillota</taxon>
        <taxon>Bacilli</taxon>
        <taxon>Bacillales</taxon>
        <taxon>Paenibacillaceae</taxon>
        <taxon>Paenibacillus</taxon>
    </lineage>
</organism>
<proteinExistence type="predicted"/>
<evidence type="ECO:0000313" key="2">
    <source>
        <dbReference type="EMBL" id="ALS25198.1"/>
    </source>
</evidence>
<reference evidence="3" key="1">
    <citation type="submission" date="2015-12" db="EMBL/GenBank/DDBJ databases">
        <title>Complete genome sequences of two moderately thermophilic Paenibacillus species.</title>
        <authorList>
            <person name="Butler R.III."/>
            <person name="Wang J."/>
            <person name="Stark B.C."/>
            <person name="Pombert J.-F."/>
        </authorList>
    </citation>
    <scope>NUCLEOTIDE SEQUENCE [LARGE SCALE GENOMIC DNA]</scope>
    <source>
        <strain evidence="3">32O-Y</strain>
    </source>
</reference>
<dbReference type="Gene3D" id="3.40.190.10">
    <property type="entry name" value="Periplasmic binding protein-like II"/>
    <property type="match status" value="2"/>
</dbReference>
<evidence type="ECO:0000313" key="3">
    <source>
        <dbReference type="Proteomes" id="UP000061660"/>
    </source>
</evidence>
<evidence type="ECO:0000256" key="1">
    <source>
        <dbReference type="SAM" id="SignalP"/>
    </source>
</evidence>
<dbReference type="STRING" id="162209.IJ22_49360"/>
<feature type="chain" id="PRO_5038441833" evidence="1">
    <location>
        <begin position="24"/>
        <end position="441"/>
    </location>
</feature>
<dbReference type="Pfam" id="PF01547">
    <property type="entry name" value="SBP_bac_1"/>
    <property type="match status" value="1"/>
</dbReference>
<dbReference type="RefSeq" id="WP_062410614.1">
    <property type="nucleotide sequence ID" value="NZ_CP013652.1"/>
</dbReference>
<dbReference type="KEGG" id="pnp:IJ22_49360"/>
<dbReference type="AlphaFoldDB" id="A0A0U2WFQ7"/>
<reference evidence="2 3" key="2">
    <citation type="journal article" date="2016" name="Genome Announc.">
        <title>Complete Genome Sequences of Two Interactive Moderate Thermophiles, Paenibacillus napthalenovorans 32O-Y and Paenibacillus sp. 32O-W.</title>
        <authorList>
            <person name="Butler R.R.III."/>
            <person name="Wang J."/>
            <person name="Stark B.C."/>
            <person name="Pombert J.F."/>
        </authorList>
    </citation>
    <scope>NUCLEOTIDE SEQUENCE [LARGE SCALE GENOMIC DNA]</scope>
    <source>
        <strain evidence="2 3">32O-Y</strain>
    </source>
</reference>
<dbReference type="PROSITE" id="PS51257">
    <property type="entry name" value="PROKAR_LIPOPROTEIN"/>
    <property type="match status" value="1"/>
</dbReference>
<dbReference type="SUPFAM" id="SSF53850">
    <property type="entry name" value="Periplasmic binding protein-like II"/>
    <property type="match status" value="1"/>
</dbReference>
<dbReference type="PANTHER" id="PTHR43649">
    <property type="entry name" value="ARABINOSE-BINDING PROTEIN-RELATED"/>
    <property type="match status" value="1"/>
</dbReference>
<accession>A0A0U2WFQ7</accession>
<keyword evidence="1" id="KW-0732">Signal</keyword>
<protein>
    <submittedName>
        <fullName evidence="2">ABC transporter substrate-binding protein</fullName>
    </submittedName>
</protein>
<gene>
    <name evidence="2" type="ORF">IJ22_49360</name>
</gene>
<feature type="signal peptide" evidence="1">
    <location>
        <begin position="1"/>
        <end position="23"/>
    </location>
</feature>
<dbReference type="Proteomes" id="UP000061660">
    <property type="component" value="Chromosome"/>
</dbReference>
<dbReference type="InterPro" id="IPR006059">
    <property type="entry name" value="SBP"/>
</dbReference>
<name>A0A0U2WFQ7_9BACL</name>
<sequence precursor="true">MRIRCIQWTTLFVCIMLMASTLAGCFGGHDQDSDNSFGKNGKPYTGTSITAYMGVSPAADVIRSMLPEFESQTGLKVNLQILANEQLSQKLSVQLTAGSSNPDVFMIRPLEEVKLFHKNGWVQPLDEYVRRNPDYDFDDFSKSAIESTTADGKLISVPLSTEQQILYYRKDLLEQAGIPVPKTLDELEEAVKKLHDPDNGVYGFVARGQRNALVTQLSSFLYSEGADFQKDGKATINTPEAIKGISRYANLLKNYGPPGVLNMAWPQAMGVFAQGKAAFFTDASAIYSSMLDPGTSKIVNKVGFAMFPAGQAGAKPFNITAWGLAMNSASANKEAAWTFIEWATGKDLVLKSQQRGNPGARNSVWNDPQGVSGFPEEYIPVISESIQVGVGHDRPQVISVSEARDIIGDIVIKGLLGEDIKDAADKANQAYQAIIDREKAK</sequence>
<keyword evidence="3" id="KW-1185">Reference proteome</keyword>